<accession>A0ABT7YVF6</accession>
<dbReference type="Proteomes" id="UP001171902">
    <property type="component" value="Unassembled WGS sequence"/>
</dbReference>
<organism evidence="1 2">
    <name type="scientific">Glycomyces tritici</name>
    <dbReference type="NCBI Taxonomy" id="2665176"/>
    <lineage>
        <taxon>Bacteria</taxon>
        <taxon>Bacillati</taxon>
        <taxon>Actinomycetota</taxon>
        <taxon>Actinomycetes</taxon>
        <taxon>Glycomycetales</taxon>
        <taxon>Glycomycetaceae</taxon>
        <taxon>Glycomyces</taxon>
    </lineage>
</organism>
<dbReference type="EMBL" id="JAUEMJ010000009">
    <property type="protein sequence ID" value="MDN3242630.1"/>
    <property type="molecule type" value="Genomic_DNA"/>
</dbReference>
<gene>
    <name evidence="1" type="ORF">QWI33_23105</name>
</gene>
<comment type="caution">
    <text evidence="1">The sequence shown here is derived from an EMBL/GenBank/DDBJ whole genome shotgun (WGS) entry which is preliminary data.</text>
</comment>
<evidence type="ECO:0008006" key="3">
    <source>
        <dbReference type="Google" id="ProtNLM"/>
    </source>
</evidence>
<keyword evidence="2" id="KW-1185">Reference proteome</keyword>
<name>A0ABT7YVF6_9ACTN</name>
<reference evidence="1" key="1">
    <citation type="submission" date="2023-06" db="EMBL/GenBank/DDBJ databases">
        <title>Gycomyces niveus sp.nov., a novel actinomycete isolated from soil in Shouguang.</title>
        <authorList>
            <person name="Yang X."/>
            <person name="Zhao J."/>
        </authorList>
    </citation>
    <scope>NUCLEOTIDE SEQUENCE</scope>
    <source>
        <strain evidence="1">NEAU C2</strain>
    </source>
</reference>
<dbReference type="RefSeq" id="WP_289959295.1">
    <property type="nucleotide sequence ID" value="NZ_JAUEMJ010000009.1"/>
</dbReference>
<evidence type="ECO:0000313" key="2">
    <source>
        <dbReference type="Proteomes" id="UP001171902"/>
    </source>
</evidence>
<protein>
    <recommendedName>
        <fullName evidence="3">Bacterial Pleckstrin homology domain-containing protein</fullName>
    </recommendedName>
</protein>
<evidence type="ECO:0000313" key="1">
    <source>
        <dbReference type="EMBL" id="MDN3242630.1"/>
    </source>
</evidence>
<proteinExistence type="predicted"/>
<sequence>MAELACTDTHLTVRLTGARRAFGRWRPLVVPLAAITAVRADPEAARAFPGLRWGKATNLPGVVNTGSFRRGGSRDFWDVAKPEHAIVIELEGARYDRLILEVDDPERAVAELRARSAV</sequence>